<evidence type="ECO:0000313" key="2">
    <source>
        <dbReference type="Proteomes" id="UP000449969"/>
    </source>
</evidence>
<accession>A0A844T6E8</accession>
<evidence type="ECO:0000313" key="1">
    <source>
        <dbReference type="EMBL" id="MVT73155.1"/>
    </source>
</evidence>
<sequence>MGNESAFGCLNQKLRREVDKVNPSLNLPPVDARSPDVRVGNVNEAAVRQQYGSNYGRSAFPFRPPSVTNIVPRR</sequence>
<name>A0A844T6E8_9BRAD</name>
<keyword evidence="2" id="KW-1185">Reference proteome</keyword>
<dbReference type="AlphaFoldDB" id="A0A844T6E8"/>
<reference evidence="1 2" key="1">
    <citation type="submission" date="2019-12" db="EMBL/GenBank/DDBJ databases">
        <title>Draft genome sequences Bradyrhizobium cajani AMBPC1010, Bradyrhizobium pachyrhizi AMBPC1040 and Bradyrhizobium yuanmingense ALSPC3051, three plant growth promoting strains isolated from nodules of Cajanus cajan L. in Dominican Republic.</title>
        <authorList>
            <person name="Flores-Felix J.D."/>
            <person name="Araujo J."/>
            <person name="Diaz-Alcantara C."/>
            <person name="Gonzalez-Andres F."/>
            <person name="Velazquez E."/>
        </authorList>
    </citation>
    <scope>NUCLEOTIDE SEQUENCE [LARGE SCALE GENOMIC DNA]</scope>
    <source>
        <strain evidence="1 2">1010</strain>
    </source>
</reference>
<comment type="caution">
    <text evidence="1">The sequence shown here is derived from an EMBL/GenBank/DDBJ whole genome shotgun (WGS) entry which is preliminary data.</text>
</comment>
<dbReference type="Proteomes" id="UP000449969">
    <property type="component" value="Unassembled WGS sequence"/>
</dbReference>
<organism evidence="1 2">
    <name type="scientific">Bradyrhizobium cajani</name>
    <dbReference type="NCBI Taxonomy" id="1928661"/>
    <lineage>
        <taxon>Bacteria</taxon>
        <taxon>Pseudomonadati</taxon>
        <taxon>Pseudomonadota</taxon>
        <taxon>Alphaproteobacteria</taxon>
        <taxon>Hyphomicrobiales</taxon>
        <taxon>Nitrobacteraceae</taxon>
        <taxon>Bradyrhizobium</taxon>
    </lineage>
</organism>
<gene>
    <name evidence="1" type="ORF">GPL20_08540</name>
</gene>
<dbReference type="EMBL" id="WQNE01000005">
    <property type="protein sequence ID" value="MVT73155.1"/>
    <property type="molecule type" value="Genomic_DNA"/>
</dbReference>
<proteinExistence type="predicted"/>
<protein>
    <submittedName>
        <fullName evidence="1">Uncharacterized protein</fullName>
    </submittedName>
</protein>